<dbReference type="RefSeq" id="WP_182980638.1">
    <property type="nucleotide sequence ID" value="NZ_BAABGB010000050.1"/>
</dbReference>
<dbReference type="Proteomes" id="UP000577891">
    <property type="component" value="Unassembled WGS sequence"/>
</dbReference>
<feature type="transmembrane region" description="Helical" evidence="1">
    <location>
        <begin position="135"/>
        <end position="156"/>
    </location>
</feature>
<feature type="transmembrane region" description="Helical" evidence="1">
    <location>
        <begin position="168"/>
        <end position="189"/>
    </location>
</feature>
<accession>A0A7W4P1I5</accession>
<proteinExistence type="predicted"/>
<keyword evidence="1" id="KW-0472">Membrane</keyword>
<feature type="transmembrane region" description="Helical" evidence="1">
    <location>
        <begin position="250"/>
        <end position="271"/>
    </location>
</feature>
<feature type="transmembrane region" description="Helical" evidence="1">
    <location>
        <begin position="201"/>
        <end position="230"/>
    </location>
</feature>
<sequence>MIRAATPYLAAFRARWQTTMRYRAAALAGFVTQCWWGMINIMIYAAFYHGAQGGAPDGTHGAAGATAPISLHQTVTYVWIMQGTLALMPWGCDPEIADAVRSGAVAHELLRPIDLWWWWSCRATARILGRLVPRALLIVVFSGLVLPLTGLGAWALRPPPSLPDAALFAVSILMGLVLSACIVVLLNIVTVRTFSPAGGNAVITPLALILSGNLLPLALFPGAVQTLLLLQPFAGLGDLPCRFWLGTLHGGRAILALGQQAAWIAALTLAGRASLRRTLHRLEIQGG</sequence>
<dbReference type="EMBL" id="JABEQE010000031">
    <property type="protein sequence ID" value="MBB2174176.1"/>
    <property type="molecule type" value="Genomic_DNA"/>
</dbReference>
<evidence type="ECO:0000256" key="1">
    <source>
        <dbReference type="SAM" id="Phobius"/>
    </source>
</evidence>
<feature type="transmembrane region" description="Helical" evidence="1">
    <location>
        <begin position="24"/>
        <end position="47"/>
    </location>
</feature>
<protein>
    <submittedName>
        <fullName evidence="2">ABC transporter permease</fullName>
    </submittedName>
</protein>
<keyword evidence="1" id="KW-0812">Transmembrane</keyword>
<dbReference type="PANTHER" id="PTHR36832:SF2">
    <property type="entry name" value="INTEGRAL MEMBRANE PROTEIN"/>
    <property type="match status" value="1"/>
</dbReference>
<dbReference type="InterPro" id="IPR010390">
    <property type="entry name" value="ABC-2_transporter-like"/>
</dbReference>
<organism evidence="2 3">
    <name type="scientific">Gluconacetobacter asukensis</name>
    <dbReference type="NCBI Taxonomy" id="1017181"/>
    <lineage>
        <taxon>Bacteria</taxon>
        <taxon>Pseudomonadati</taxon>
        <taxon>Pseudomonadota</taxon>
        <taxon>Alphaproteobacteria</taxon>
        <taxon>Acetobacterales</taxon>
        <taxon>Acetobacteraceae</taxon>
        <taxon>Gluconacetobacter</taxon>
    </lineage>
</organism>
<gene>
    <name evidence="2" type="ORF">HLH35_19045</name>
</gene>
<reference evidence="2 3" key="1">
    <citation type="submission" date="2020-04" db="EMBL/GenBank/DDBJ databases">
        <title>Description of novel Gluconacetobacter.</title>
        <authorList>
            <person name="Sombolestani A."/>
        </authorList>
    </citation>
    <scope>NUCLEOTIDE SEQUENCE [LARGE SCALE GENOMIC DNA]</scope>
    <source>
        <strain evidence="2 3">LMG 27724</strain>
    </source>
</reference>
<name>A0A7W4P1I5_9PROT</name>
<dbReference type="PANTHER" id="PTHR36832">
    <property type="entry name" value="SLR1174 PROTEIN-RELATED"/>
    <property type="match status" value="1"/>
</dbReference>
<evidence type="ECO:0000313" key="2">
    <source>
        <dbReference type="EMBL" id="MBB2174176.1"/>
    </source>
</evidence>
<keyword evidence="3" id="KW-1185">Reference proteome</keyword>
<keyword evidence="1" id="KW-1133">Transmembrane helix</keyword>
<dbReference type="AlphaFoldDB" id="A0A7W4P1I5"/>
<comment type="caution">
    <text evidence="2">The sequence shown here is derived from an EMBL/GenBank/DDBJ whole genome shotgun (WGS) entry which is preliminary data.</text>
</comment>
<evidence type="ECO:0000313" key="3">
    <source>
        <dbReference type="Proteomes" id="UP000577891"/>
    </source>
</evidence>
<dbReference type="Pfam" id="PF06182">
    <property type="entry name" value="ABC2_membrane_6"/>
    <property type="match status" value="1"/>
</dbReference>